<dbReference type="InterPro" id="IPR029062">
    <property type="entry name" value="Class_I_gatase-like"/>
</dbReference>
<dbReference type="EMBL" id="HACA01014436">
    <property type="protein sequence ID" value="CDW31797.1"/>
    <property type="molecule type" value="Transcribed_RNA"/>
</dbReference>
<dbReference type="GO" id="GO:0034722">
    <property type="term" value="F:gamma-glutamyl-peptidase activity"/>
    <property type="evidence" value="ECO:0007669"/>
    <property type="project" value="UniProtKB-UniRule"/>
</dbReference>
<dbReference type="GO" id="GO:0046900">
    <property type="term" value="P:tetrahydrofolylpolyglutamate metabolic process"/>
    <property type="evidence" value="ECO:0007669"/>
    <property type="project" value="TreeGrafter"/>
</dbReference>
<keyword evidence="4 8" id="KW-0732">Signal</keyword>
<dbReference type="FunFam" id="3.40.50.880:FF:000024">
    <property type="entry name" value="Folate gamma-glutamyl hydrolase"/>
    <property type="match status" value="1"/>
</dbReference>
<evidence type="ECO:0000256" key="8">
    <source>
        <dbReference type="SAM" id="SignalP"/>
    </source>
</evidence>
<evidence type="ECO:0000256" key="2">
    <source>
        <dbReference type="ARBA" id="ARBA00011083"/>
    </source>
</evidence>
<evidence type="ECO:0000256" key="7">
    <source>
        <dbReference type="PROSITE-ProRule" id="PRU00607"/>
    </source>
</evidence>
<feature type="active site" evidence="7">
    <location>
        <position position="245"/>
    </location>
</feature>
<dbReference type="InterPro" id="IPR015527">
    <property type="entry name" value="Pept_C26_g-glut_hydrolase"/>
</dbReference>
<keyword evidence="5 7" id="KW-0378">Hydrolase</keyword>
<evidence type="ECO:0000256" key="1">
    <source>
        <dbReference type="ARBA" id="ARBA00004239"/>
    </source>
</evidence>
<proteinExistence type="inferred from homology"/>
<dbReference type="OrthoDB" id="64220at2759"/>
<accession>A0A0K2U1H6</accession>
<dbReference type="PANTHER" id="PTHR11315">
    <property type="entry name" value="PROTEASE FAMILY C26 GAMMA-GLUTAMYL HYDROLASE"/>
    <property type="match status" value="1"/>
</dbReference>
<evidence type="ECO:0000256" key="4">
    <source>
        <dbReference type="ARBA" id="ARBA00022729"/>
    </source>
</evidence>
<reference evidence="9" key="1">
    <citation type="submission" date="2014-05" db="EMBL/GenBank/DDBJ databases">
        <authorList>
            <person name="Chronopoulou M."/>
        </authorList>
    </citation>
    <scope>NUCLEOTIDE SEQUENCE</scope>
    <source>
        <tissue evidence="9">Whole organism</tissue>
    </source>
</reference>
<keyword evidence="3" id="KW-0964">Secreted</keyword>
<dbReference type="GO" id="GO:0005773">
    <property type="term" value="C:vacuole"/>
    <property type="evidence" value="ECO:0007669"/>
    <property type="project" value="TreeGrafter"/>
</dbReference>
<evidence type="ECO:0000313" key="9">
    <source>
        <dbReference type="EMBL" id="CDW31797.1"/>
    </source>
</evidence>
<dbReference type="PROSITE" id="PS51273">
    <property type="entry name" value="GATASE_TYPE_1"/>
    <property type="match status" value="1"/>
</dbReference>
<evidence type="ECO:0000256" key="3">
    <source>
        <dbReference type="ARBA" id="ARBA00022525"/>
    </source>
</evidence>
<comment type="similarity">
    <text evidence="2">Belongs to the peptidase C26 family.</text>
</comment>
<dbReference type="Gene3D" id="3.40.50.880">
    <property type="match status" value="1"/>
</dbReference>
<feature type="active site" description="Nucleophile" evidence="6 7">
    <location>
        <position position="133"/>
    </location>
</feature>
<dbReference type="GO" id="GO:0005576">
    <property type="term" value="C:extracellular region"/>
    <property type="evidence" value="ECO:0007669"/>
    <property type="project" value="UniProtKB-SubCell"/>
</dbReference>
<sequence>MLFLNKQLIFILFCTIVPKANGVDEESPIMTYRPIIGVMSIDISHGWIKWFPNKTQSIAASYIKIVETGGARAVPILCNQTDEYYEKMFQSTNGLLIPGGGVSLDTSCYAQVGRTMIQKALNSGDYYPIWGTCLGFELILHILDDNRPNLSKCYSKNVSLPLYFDDDYLNKSRIGQAMPKQMKHILSTENVTSNFHKKCITIQTFYEHNLDTIWYPLSTSYDESGLEFISLIEAKNYAFWGSQFHPEKTMFEWSPRINTHDIHSPQSILASQFFANFFVQECRKNEHRFKSREEEENYLISNYDPFFTGNHERDLIFSEAYLFD</sequence>
<name>A0A0K2U1H6_LEPSM</name>
<dbReference type="AlphaFoldDB" id="A0A0K2U1H6"/>
<organism evidence="9">
    <name type="scientific">Lepeophtheirus salmonis</name>
    <name type="common">Salmon louse</name>
    <name type="synonym">Caligus salmonis</name>
    <dbReference type="NCBI Taxonomy" id="72036"/>
    <lineage>
        <taxon>Eukaryota</taxon>
        <taxon>Metazoa</taxon>
        <taxon>Ecdysozoa</taxon>
        <taxon>Arthropoda</taxon>
        <taxon>Crustacea</taxon>
        <taxon>Multicrustacea</taxon>
        <taxon>Hexanauplia</taxon>
        <taxon>Copepoda</taxon>
        <taxon>Siphonostomatoida</taxon>
        <taxon>Caligidae</taxon>
        <taxon>Lepeophtheirus</taxon>
    </lineage>
</organism>
<dbReference type="Pfam" id="PF07722">
    <property type="entry name" value="Peptidase_C26"/>
    <property type="match status" value="1"/>
</dbReference>
<dbReference type="SUPFAM" id="SSF52317">
    <property type="entry name" value="Class I glutamine amidotransferase-like"/>
    <property type="match status" value="1"/>
</dbReference>
<feature type="active site" description="Proton donor" evidence="6">
    <location>
        <position position="245"/>
    </location>
</feature>
<dbReference type="PROSITE" id="PS51275">
    <property type="entry name" value="PEPTIDASE_C26_GGH"/>
    <property type="match status" value="1"/>
</dbReference>
<evidence type="ECO:0000256" key="5">
    <source>
        <dbReference type="ARBA" id="ARBA00022801"/>
    </source>
</evidence>
<feature type="chain" id="PRO_5005488282" description="folate gamma-glutamyl hydrolase" evidence="8">
    <location>
        <begin position="23"/>
        <end position="324"/>
    </location>
</feature>
<protein>
    <recommendedName>
        <fullName evidence="7">folate gamma-glutamyl hydrolase</fullName>
        <ecNumber evidence="7">3.4.19.9</ecNumber>
    </recommendedName>
</protein>
<comment type="subcellular location">
    <subcellularLocation>
        <location evidence="1">Secreted</location>
        <location evidence="1">Extracellular space</location>
    </subcellularLocation>
</comment>
<evidence type="ECO:0000256" key="6">
    <source>
        <dbReference type="PIRSR" id="PIRSR615527-1"/>
    </source>
</evidence>
<feature type="signal peptide" evidence="8">
    <location>
        <begin position="1"/>
        <end position="22"/>
    </location>
</feature>
<dbReference type="EC" id="3.4.19.9" evidence="7"/>
<dbReference type="InterPro" id="IPR011697">
    <property type="entry name" value="Peptidase_C26"/>
</dbReference>
<comment type="catalytic activity">
    <reaction evidence="7">
        <text>(6S)-5,6,7,8-tetrahydrofolyl-(gamma-L-Glu)(n) + (n-1) H2O = (6S)-5,6,7,8-tetrahydrofolate + (n-1) L-glutamate</text>
        <dbReference type="Rhea" id="RHEA:56784"/>
        <dbReference type="Rhea" id="RHEA-COMP:14738"/>
        <dbReference type="ChEBI" id="CHEBI:15377"/>
        <dbReference type="ChEBI" id="CHEBI:29985"/>
        <dbReference type="ChEBI" id="CHEBI:57453"/>
        <dbReference type="ChEBI" id="CHEBI:141005"/>
        <dbReference type="EC" id="3.4.19.9"/>
    </reaction>
</comment>
<dbReference type="PANTHER" id="PTHR11315:SF0">
    <property type="entry name" value="FOLATE GAMMA-GLUTAMYL HYDROLASE"/>
    <property type="match status" value="1"/>
</dbReference>